<dbReference type="PANTHER" id="PTHR40940:SF2">
    <property type="entry name" value="BATD"/>
    <property type="match status" value="1"/>
</dbReference>
<organism evidence="2 3">
    <name type="scientific">Sulfurimonas marina</name>
    <dbReference type="NCBI Taxonomy" id="2590551"/>
    <lineage>
        <taxon>Bacteria</taxon>
        <taxon>Pseudomonadati</taxon>
        <taxon>Campylobacterota</taxon>
        <taxon>Epsilonproteobacteria</taxon>
        <taxon>Campylobacterales</taxon>
        <taxon>Sulfurimonadaceae</taxon>
        <taxon>Sulfurimonas</taxon>
    </lineage>
</organism>
<proteinExistence type="predicted"/>
<keyword evidence="1" id="KW-1133">Transmembrane helix</keyword>
<protein>
    <submittedName>
        <fullName evidence="2">Protein BatD</fullName>
    </submittedName>
</protein>
<dbReference type="Pfam" id="PF13584">
    <property type="entry name" value="BatD"/>
    <property type="match status" value="3"/>
</dbReference>
<dbReference type="InterPro" id="IPR025738">
    <property type="entry name" value="BatD"/>
</dbReference>
<accession>A0A7M1AW45</accession>
<feature type="transmembrane region" description="Helical" evidence="1">
    <location>
        <begin position="390"/>
        <end position="410"/>
    </location>
</feature>
<keyword evidence="3" id="KW-1185">Reference proteome</keyword>
<dbReference type="KEGG" id="smax:FJR03_07930"/>
<keyword evidence="1" id="KW-0812">Transmembrane</keyword>
<sequence>MKSLGKISILFLFLVSSLYGGVSASISPRVATIGDMVTYSLKVDGSDATQPSIYQLCGHNIISSGSRTNIEMIGTDYKKTYTYVYQFIAQKSCTIDPVEVDLDGKIVKSNSVKLEVRKQSAQVGQDFLLEYNVSKMDPYVGESITLTLLLKQKQSASLVDSKFLPSDFKGLWKKSESKPSRSEDGEYILTKVKYILTPQREGNITISAAQLRVASRVNSQGWSPTFMPQVQWKSYFSNEITLDVKPLPHDAKLIGDFTLNASVDKTSVNPNEAVNVVVKVEGSGNLEDIESFKPHIDGVNIFDEKSEIQDDILTQKLVFVGDHDFTIKPFELTFFDTKTKELKTIQTQPIDIKVHGSTQKPQQPLTIKKDQQIEEKPFSTQNEATTKTDYLSVALAFIFGVLVGIIVMILKVQKFSTNEKQRFSLKDEKLLLVKLLPYKDGDKEVREIVEILEKNLYSSEKEQVDKVKIKEIVKKYGIS</sequence>
<evidence type="ECO:0000313" key="3">
    <source>
        <dbReference type="Proteomes" id="UP000593910"/>
    </source>
</evidence>
<dbReference type="AlphaFoldDB" id="A0A7M1AW45"/>
<gene>
    <name evidence="2" type="ORF">FJR03_07930</name>
</gene>
<dbReference type="RefSeq" id="WP_193112991.1">
    <property type="nucleotide sequence ID" value="NZ_CP041165.1"/>
</dbReference>
<dbReference type="PANTHER" id="PTHR40940">
    <property type="entry name" value="PROTEIN BATD-RELATED"/>
    <property type="match status" value="1"/>
</dbReference>
<evidence type="ECO:0000256" key="1">
    <source>
        <dbReference type="SAM" id="Phobius"/>
    </source>
</evidence>
<name>A0A7M1AW45_9BACT</name>
<reference evidence="2 3" key="1">
    <citation type="submission" date="2019-06" db="EMBL/GenBank/DDBJ databases">
        <title>Sulfurimonas gotlandica sp. nov., a chemoautotrophic and psychrotolerant epsilonproteobacterium isolated from a pelagic redoxcline, and an emended description of the genus Sulfurimonas.</title>
        <authorList>
            <person name="Wang S."/>
            <person name="Jiang L."/>
            <person name="Shao Z."/>
        </authorList>
    </citation>
    <scope>NUCLEOTIDE SEQUENCE [LARGE SCALE GENOMIC DNA]</scope>
    <source>
        <strain evidence="2 3">B2</strain>
    </source>
</reference>
<dbReference type="Proteomes" id="UP000593910">
    <property type="component" value="Chromosome"/>
</dbReference>
<evidence type="ECO:0000313" key="2">
    <source>
        <dbReference type="EMBL" id="QOP41673.1"/>
    </source>
</evidence>
<keyword evidence="1" id="KW-0472">Membrane</keyword>
<dbReference type="EMBL" id="CP041165">
    <property type="protein sequence ID" value="QOP41673.1"/>
    <property type="molecule type" value="Genomic_DNA"/>
</dbReference>